<dbReference type="OrthoDB" id="196304at2157"/>
<dbReference type="EMBL" id="FOZS01000002">
    <property type="protein sequence ID" value="SFS69989.1"/>
    <property type="molecule type" value="Genomic_DNA"/>
</dbReference>
<accession>A0A1I6RZ59</accession>
<dbReference type="Pfam" id="PF25929">
    <property type="entry name" value="DUF7974"/>
    <property type="match status" value="1"/>
</dbReference>
<protein>
    <recommendedName>
        <fullName evidence="2">DUF7974 domain-containing protein</fullName>
    </recommendedName>
</protein>
<feature type="compositionally biased region" description="Polar residues" evidence="1">
    <location>
        <begin position="17"/>
        <end position="38"/>
    </location>
</feature>
<gene>
    <name evidence="3" type="ORF">SAMN04488556_2328</name>
</gene>
<dbReference type="AlphaFoldDB" id="A0A1I6RZ59"/>
<evidence type="ECO:0000256" key="1">
    <source>
        <dbReference type="SAM" id="MobiDB-lite"/>
    </source>
</evidence>
<dbReference type="RefSeq" id="WP_092904736.1">
    <property type="nucleotide sequence ID" value="NZ_FOZS01000002.1"/>
</dbReference>
<name>A0A1I6RZ59_9EURY</name>
<organism evidence="3 4">
    <name type="scientific">Halostagnicola kamekurae</name>
    <dbReference type="NCBI Taxonomy" id="619731"/>
    <lineage>
        <taxon>Archaea</taxon>
        <taxon>Methanobacteriati</taxon>
        <taxon>Methanobacteriota</taxon>
        <taxon>Stenosarchaea group</taxon>
        <taxon>Halobacteria</taxon>
        <taxon>Halobacteriales</taxon>
        <taxon>Natrialbaceae</taxon>
        <taxon>Halostagnicola</taxon>
    </lineage>
</organism>
<dbReference type="Proteomes" id="UP000199199">
    <property type="component" value="Unassembled WGS sequence"/>
</dbReference>
<reference evidence="4" key="1">
    <citation type="submission" date="2016-10" db="EMBL/GenBank/DDBJ databases">
        <authorList>
            <person name="Varghese N."/>
            <person name="Submissions S."/>
        </authorList>
    </citation>
    <scope>NUCLEOTIDE SEQUENCE [LARGE SCALE GENOMIC DNA]</scope>
    <source>
        <strain evidence="4">DSM 22427</strain>
    </source>
</reference>
<feature type="domain" description="DUF7974" evidence="2">
    <location>
        <begin position="42"/>
        <end position="177"/>
    </location>
</feature>
<evidence type="ECO:0000313" key="3">
    <source>
        <dbReference type="EMBL" id="SFS69989.1"/>
    </source>
</evidence>
<evidence type="ECO:0000259" key="2">
    <source>
        <dbReference type="Pfam" id="PF25929"/>
    </source>
</evidence>
<proteinExistence type="predicted"/>
<evidence type="ECO:0000313" key="4">
    <source>
        <dbReference type="Proteomes" id="UP000199199"/>
    </source>
</evidence>
<sequence>MRRIYESNAISRDDDQFTPSERSSASDPQAARTINGSAWSKRLVPHRLRRRAVSVDVSTPVTTVAPETPIPFTVTMKNALPIPITIRTRSPIRWTWSIDDAPEASRTTRREPPDRPGELHFDRGERRQFRRRWPQRFKVSDREWAPAEPGEYTIGAVINVDDPDRWGLSDETTVRIES</sequence>
<dbReference type="InterPro" id="IPR058280">
    <property type="entry name" value="DUF7974"/>
</dbReference>
<keyword evidence="4" id="KW-1185">Reference proteome</keyword>
<feature type="region of interest" description="Disordered" evidence="1">
    <location>
        <begin position="1"/>
        <end position="38"/>
    </location>
</feature>